<dbReference type="EMBL" id="MIKF01000011">
    <property type="protein sequence ID" value="RTE83901.1"/>
    <property type="molecule type" value="Genomic_DNA"/>
</dbReference>
<evidence type="ECO:0000313" key="2">
    <source>
        <dbReference type="EMBL" id="RTE83901.1"/>
    </source>
</evidence>
<evidence type="ECO:0000256" key="1">
    <source>
        <dbReference type="SAM" id="MobiDB-lite"/>
    </source>
</evidence>
<comment type="caution">
    <text evidence="2">The sequence shown here is derived from an EMBL/GenBank/DDBJ whole genome shotgun (WGS) entry which is preliminary data.</text>
</comment>
<evidence type="ECO:0000313" key="3">
    <source>
        <dbReference type="Proteomes" id="UP000287124"/>
    </source>
</evidence>
<gene>
    <name evidence="2" type="ORF">BHE90_001478</name>
</gene>
<protein>
    <submittedName>
        <fullName evidence="2">Uncharacterized protein</fullName>
    </submittedName>
</protein>
<dbReference type="AlphaFoldDB" id="A0A430M7D9"/>
<organism evidence="2 3">
    <name type="scientific">Fusarium euwallaceae</name>
    <dbReference type="NCBI Taxonomy" id="1147111"/>
    <lineage>
        <taxon>Eukaryota</taxon>
        <taxon>Fungi</taxon>
        <taxon>Dikarya</taxon>
        <taxon>Ascomycota</taxon>
        <taxon>Pezizomycotina</taxon>
        <taxon>Sordariomycetes</taxon>
        <taxon>Hypocreomycetidae</taxon>
        <taxon>Hypocreales</taxon>
        <taxon>Nectriaceae</taxon>
        <taxon>Fusarium</taxon>
        <taxon>Fusarium solani species complex</taxon>
    </lineage>
</organism>
<reference evidence="2 3" key="1">
    <citation type="submission" date="2017-06" db="EMBL/GenBank/DDBJ databases">
        <title>Comparative genomic analysis of Ambrosia Fusariam Clade fungi.</title>
        <authorList>
            <person name="Stajich J.E."/>
            <person name="Carrillo J."/>
            <person name="Kijimoto T."/>
            <person name="Eskalen A."/>
            <person name="O'Donnell K."/>
            <person name="Kasson M."/>
        </authorList>
    </citation>
    <scope>NUCLEOTIDE SEQUENCE [LARGE SCALE GENOMIC DNA]</scope>
    <source>
        <strain evidence="2 3">UCR1854</strain>
    </source>
</reference>
<feature type="region of interest" description="Disordered" evidence="1">
    <location>
        <begin position="1"/>
        <end position="25"/>
    </location>
</feature>
<keyword evidence="3" id="KW-1185">Reference proteome</keyword>
<accession>A0A430M7D9</accession>
<dbReference type="Proteomes" id="UP000287124">
    <property type="component" value="Unassembled WGS sequence"/>
</dbReference>
<sequence>MESVNHSTTNLDSPMGRAVMGPDPPDHPSVGLIGNLFKAILDSCVKASQIITSTKQLRRLRSESERLFLWGDGISAADGHLDKVLAPSSELYQAVLSTLHELGKVANNDLAQAVAPSEPANPPTETRELQRLLREAGVILNAPNATENPDCFSDDENGPCSLEDVLDDMEAYIDCLMDLSLALEDTLIYPESSFEPTATETTIVDPMEIEPTHTNPVVIDSPGNPHQGDEISQPFLSTVPTGGHTLSLGIDDGSLPSFQAKITLFEDTPKELAINLGPWEVQESDPRRVIWQGSNQGEVLEHYFPSDKPSYLHTYTLHTRHRPHVEPADPQRYITFLEPHRIRYINDEGVCIHDESINAKYEFTSVESSIQFQGDLRRKGLVDFYDTDVAWANNHGRTDIFGNVKGVATLLLVFSRQGS</sequence>
<name>A0A430M7D9_9HYPO</name>
<feature type="compositionally biased region" description="Polar residues" evidence="1">
    <location>
        <begin position="1"/>
        <end position="12"/>
    </location>
</feature>
<proteinExistence type="predicted"/>